<dbReference type="AlphaFoldDB" id="A0A1G4JAJ5"/>
<dbReference type="InterPro" id="IPR002838">
    <property type="entry name" value="AIM24"/>
</dbReference>
<sequence length="269" mass="29317">MLLKKLVSTRMFHISRIRRDVAVPQFSKKLNGSSAGPFIQLPQFTPFQDSMLVKMPSSCSIYTKLDKVSVVSVEPPETVGQTTETATGPVLFKSTTPNGSFLKLSTKQQSVNALLVSNTATSSVAVIQIEDYEKGWYLTNPRASIMCYSGDLSFPSENKVIGSGVIAMGGDGPIYRMQLNTDEHIYINPAAVLAFDKDIKLTVTNLSRKAAFISTSLLRFFSQDTVDASLLAWDKLADKSSIFCRVQGPGTILLQTAFTPGAHFTPSSK</sequence>
<dbReference type="GO" id="GO:0005739">
    <property type="term" value="C:mitochondrion"/>
    <property type="evidence" value="ECO:0007669"/>
    <property type="project" value="UniProtKB-SubCell"/>
</dbReference>
<protein>
    <recommendedName>
        <fullName evidence="1">Altered inheritance of mitochondria protein 24, mitochondrial</fullName>
    </recommendedName>
</protein>
<reference evidence="2 3" key="1">
    <citation type="submission" date="2016-03" db="EMBL/GenBank/DDBJ databases">
        <authorList>
            <person name="Devillers H."/>
        </authorList>
    </citation>
    <scope>NUCLEOTIDE SEQUENCE [LARGE SCALE GENOMIC DNA]</scope>
    <source>
        <strain evidence="2">CBS 11717</strain>
    </source>
</reference>
<dbReference type="InterPro" id="IPR036983">
    <property type="entry name" value="AIM24_sf"/>
</dbReference>
<dbReference type="SUPFAM" id="SSF51219">
    <property type="entry name" value="TRAP-like"/>
    <property type="match status" value="1"/>
</dbReference>
<comment type="subcellular location">
    <subcellularLocation>
        <location evidence="1">Mitochondrion</location>
    </subcellularLocation>
</comment>
<dbReference type="Proteomes" id="UP000191024">
    <property type="component" value="Chromosome D"/>
</dbReference>
<dbReference type="OrthoDB" id="5295771at2759"/>
<keyword evidence="3" id="KW-1185">Reference proteome</keyword>
<accession>A0A1G4JAJ5</accession>
<name>A0A1G4JAJ5_9SACH</name>
<proteinExistence type="inferred from homology"/>
<gene>
    <name evidence="2" type="ORF">LAMI_0D04500G</name>
</gene>
<comment type="similarity">
    <text evidence="1">Belongs to the AIM24 family.</text>
</comment>
<evidence type="ECO:0000256" key="1">
    <source>
        <dbReference type="RuleBase" id="RU363045"/>
    </source>
</evidence>
<dbReference type="Pfam" id="PF01987">
    <property type="entry name" value="AIM24"/>
    <property type="match status" value="1"/>
</dbReference>
<dbReference type="InterPro" id="IPR016031">
    <property type="entry name" value="Trp_RNA-bd_attenuator-like_dom"/>
</dbReference>
<organism evidence="2 3">
    <name type="scientific">Lachancea mirantina</name>
    <dbReference type="NCBI Taxonomy" id="1230905"/>
    <lineage>
        <taxon>Eukaryota</taxon>
        <taxon>Fungi</taxon>
        <taxon>Dikarya</taxon>
        <taxon>Ascomycota</taxon>
        <taxon>Saccharomycotina</taxon>
        <taxon>Saccharomycetes</taxon>
        <taxon>Saccharomycetales</taxon>
        <taxon>Saccharomycetaceae</taxon>
        <taxon>Lachancea</taxon>
    </lineage>
</organism>
<evidence type="ECO:0000313" key="3">
    <source>
        <dbReference type="Proteomes" id="UP000191024"/>
    </source>
</evidence>
<evidence type="ECO:0000313" key="2">
    <source>
        <dbReference type="EMBL" id="SCU87044.1"/>
    </source>
</evidence>
<keyword evidence="1" id="KW-0496">Mitochondrion</keyword>
<dbReference type="Gene3D" id="3.60.160.10">
    <property type="entry name" value="Mitochondrial biogenesis AIM24"/>
    <property type="match status" value="1"/>
</dbReference>
<dbReference type="EMBL" id="LT598463">
    <property type="protein sequence ID" value="SCU87044.1"/>
    <property type="molecule type" value="Genomic_DNA"/>
</dbReference>